<organism evidence="2 3">
    <name type="scientific">Vibrio vulnificus (strain YJ016)</name>
    <dbReference type="NCBI Taxonomy" id="196600"/>
    <lineage>
        <taxon>Bacteria</taxon>
        <taxon>Pseudomonadati</taxon>
        <taxon>Pseudomonadota</taxon>
        <taxon>Gammaproteobacteria</taxon>
        <taxon>Vibrionales</taxon>
        <taxon>Vibrionaceae</taxon>
        <taxon>Vibrio</taxon>
    </lineage>
</organism>
<dbReference type="eggNOG" id="ENOG502ZBIX">
    <property type="taxonomic scope" value="Bacteria"/>
</dbReference>
<feature type="transmembrane region" description="Helical" evidence="1">
    <location>
        <begin position="213"/>
        <end position="241"/>
    </location>
</feature>
<protein>
    <recommendedName>
        <fullName evidence="4">DUF2955 domain-containing protein</fullName>
    </recommendedName>
</protein>
<reference evidence="2 3" key="1">
    <citation type="journal article" date="2003" name="Genome Res.">
        <title>Comparative genome analysis of Vibrio vulnificus, a marine pathogen.</title>
        <authorList>
            <person name="Chen C.Y."/>
            <person name="Wu K.M."/>
            <person name="Chang Y.C."/>
            <person name="Chang C.H."/>
            <person name="Tsai H.C."/>
            <person name="Liao T.L."/>
            <person name="Liu Y.M."/>
            <person name="Chen H.J."/>
            <person name="Shen A.B."/>
            <person name="Li J.C."/>
            <person name="Su T.L."/>
            <person name="Shao C.P."/>
            <person name="Lee C.T."/>
            <person name="Hor L.I."/>
            <person name="Tsai S.F."/>
        </authorList>
    </citation>
    <scope>NUCLEOTIDE SEQUENCE [LARGE SCALE GENOMIC DNA]</scope>
    <source>
        <strain evidence="2 3">YJ016</strain>
    </source>
</reference>
<dbReference type="AlphaFoldDB" id="Q7MG20"/>
<accession>Q7MG20</accession>
<feature type="transmembrane region" description="Helical" evidence="1">
    <location>
        <begin position="105"/>
        <end position="123"/>
    </location>
</feature>
<keyword evidence="1" id="KW-0812">Transmembrane</keyword>
<feature type="transmembrane region" description="Helical" evidence="1">
    <location>
        <begin position="135"/>
        <end position="151"/>
    </location>
</feature>
<dbReference type="Proteomes" id="UP000002675">
    <property type="component" value="Chromosome II"/>
</dbReference>
<dbReference type="InterPro" id="IPR022604">
    <property type="entry name" value="DUF2955"/>
</dbReference>
<keyword evidence="1" id="KW-0472">Membrane</keyword>
<feature type="transmembrane region" description="Helical" evidence="1">
    <location>
        <begin position="278"/>
        <end position="298"/>
    </location>
</feature>
<feature type="transmembrane region" description="Helical" evidence="1">
    <location>
        <begin position="338"/>
        <end position="356"/>
    </location>
</feature>
<feature type="transmembrane region" description="Helical" evidence="1">
    <location>
        <begin position="310"/>
        <end position="332"/>
    </location>
</feature>
<feature type="transmembrane region" description="Helical" evidence="1">
    <location>
        <begin position="81"/>
        <end position="98"/>
    </location>
</feature>
<evidence type="ECO:0008006" key="4">
    <source>
        <dbReference type="Google" id="ProtNLM"/>
    </source>
</evidence>
<dbReference type="STRING" id="672.VV93_v1c31480"/>
<name>Q7MG20_VIBVY</name>
<evidence type="ECO:0000313" key="2">
    <source>
        <dbReference type="EMBL" id="BAC96175.1"/>
    </source>
</evidence>
<keyword evidence="1" id="KW-1133">Transmembrane helix</keyword>
<dbReference type="KEGG" id="vvy:VVA0149"/>
<dbReference type="HOGENOM" id="CLU_833920_0_0_6"/>
<gene>
    <name evidence="2" type="ordered locus">VVA0149</name>
</gene>
<sequence>MAARWLASIQRKATLQKDCKTYGSGHGATLVMFRSAANPLLRVAMFPVLLLFWQYVFGTDLPLLAPAMCVVFLTTTHEPPPLAMILVMGGILFITAWVQAFVSNLLIDYPQVYYLFLFGVFYWCMERTKKNSQDVLAILLIVSTAMIAVFTQQKGIDVEQIPFALLANIFIAGFTAYLAYFIFPGGEPLAENAAARSSSMKYTLDWQTLMKTIIIMVVLVFTIRLDLEQSTIITIIVALVLKDPDPIVGRDYGVRRLITTYASVLYAVPPLIVSLFQVNLVGSLGTALVSSLFMGIHAMEKKASFNSIQLMYSSYVVLVFYGITSTSISAISDDLVRFASVMFAVLLGIMSLISLLPKQRSTS</sequence>
<evidence type="ECO:0000256" key="1">
    <source>
        <dbReference type="SAM" id="Phobius"/>
    </source>
</evidence>
<dbReference type="Pfam" id="PF11168">
    <property type="entry name" value="DUF2955"/>
    <property type="match status" value="1"/>
</dbReference>
<dbReference type="EMBL" id="BA000038">
    <property type="protein sequence ID" value="BAC96175.1"/>
    <property type="molecule type" value="Genomic_DNA"/>
</dbReference>
<proteinExistence type="predicted"/>
<feature type="transmembrane region" description="Helical" evidence="1">
    <location>
        <begin position="163"/>
        <end position="183"/>
    </location>
</feature>
<evidence type="ECO:0000313" key="3">
    <source>
        <dbReference type="Proteomes" id="UP000002675"/>
    </source>
</evidence>